<feature type="non-terminal residue" evidence="1">
    <location>
        <position position="1"/>
    </location>
</feature>
<evidence type="ECO:0008006" key="3">
    <source>
        <dbReference type="Google" id="ProtNLM"/>
    </source>
</evidence>
<evidence type="ECO:0000313" key="2">
    <source>
        <dbReference type="Proteomes" id="UP001519887"/>
    </source>
</evidence>
<proteinExistence type="predicted"/>
<evidence type="ECO:0000313" key="1">
    <source>
        <dbReference type="EMBL" id="MBW7462384.1"/>
    </source>
</evidence>
<dbReference type="Proteomes" id="UP001519887">
    <property type="component" value="Unassembled WGS sequence"/>
</dbReference>
<protein>
    <recommendedName>
        <fullName evidence="3">Phage tail tape measure protein</fullName>
    </recommendedName>
</protein>
<name>A0ABS7CN34_9BACL</name>
<organism evidence="1 2">
    <name type="scientific">Paenibacillus sepulcri</name>
    <dbReference type="NCBI Taxonomy" id="359917"/>
    <lineage>
        <taxon>Bacteria</taxon>
        <taxon>Bacillati</taxon>
        <taxon>Bacillota</taxon>
        <taxon>Bacilli</taxon>
        <taxon>Bacillales</taxon>
        <taxon>Paenibacillaceae</taxon>
        <taxon>Paenibacillus</taxon>
    </lineage>
</organism>
<accession>A0ABS7CN34</accession>
<sequence>GKGLSTAAAGGKKLEQAAGQLASGMQGINTLLKQFISGHPDLAADENMVKLSAAAAKTSAGLDPLVKGLKSLNTGVAELSSKEGQLAAGAAQISGKLRELSK</sequence>
<gene>
    <name evidence="1" type="ORF">K0U00_50865</name>
</gene>
<keyword evidence="2" id="KW-1185">Reference proteome</keyword>
<reference evidence="1 2" key="1">
    <citation type="submission" date="2021-07" db="EMBL/GenBank/DDBJ databases">
        <title>Paenibacillus radiodurans sp. nov., isolated from the southeastern edge of Tengger Desert.</title>
        <authorList>
            <person name="Zhang G."/>
        </authorList>
    </citation>
    <scope>NUCLEOTIDE SEQUENCE [LARGE SCALE GENOMIC DNA]</scope>
    <source>
        <strain evidence="1 2">CCM 7311</strain>
    </source>
</reference>
<comment type="caution">
    <text evidence="1">The sequence shown here is derived from an EMBL/GenBank/DDBJ whole genome shotgun (WGS) entry which is preliminary data.</text>
</comment>
<feature type="non-terminal residue" evidence="1">
    <location>
        <position position="102"/>
    </location>
</feature>
<dbReference type="EMBL" id="JAHZIK010003875">
    <property type="protein sequence ID" value="MBW7462384.1"/>
    <property type="molecule type" value="Genomic_DNA"/>
</dbReference>